<keyword evidence="2" id="KW-1185">Reference proteome</keyword>
<dbReference type="RefSeq" id="WP_101324505.1">
    <property type="nucleotide sequence ID" value="NZ_NQMM01000026.1"/>
</dbReference>
<gene>
    <name evidence="1" type="ORF">CJP16_09495</name>
</gene>
<proteinExistence type="predicted"/>
<sequence length="136" mass="15946">MDYLAAWGAGLSTLLAGVKLWELWRNHFRVEVSYNFTSSQDEGHEIYIRNLNNRPITLEHWELEWRHGHWPSQQTDLIAMAEDFSAGRKIDAYDSMTLPFIGKDYFSMRPVSDGKTLFIKLHFVGKKQPKIIKVYQ</sequence>
<reference evidence="1 2" key="1">
    <citation type="journal article" date="2017" name="Front. Microbiol.">
        <title>Strong Genomic and Phenotypic Heterogeneity in the Aeromonas sobria Species Complex.</title>
        <authorList>
            <person name="Gauthier J."/>
            <person name="Vincent A.T."/>
            <person name="Charette S.J."/>
            <person name="Derome N."/>
        </authorList>
    </citation>
    <scope>NUCLEOTIDE SEQUENCE [LARGE SCALE GENOMIC DNA]</scope>
    <source>
        <strain evidence="1 2">TM18</strain>
    </source>
</reference>
<dbReference type="EMBL" id="NQMM01000026">
    <property type="protein sequence ID" value="PKQ78977.1"/>
    <property type="molecule type" value="Genomic_DNA"/>
</dbReference>
<dbReference type="AlphaFoldDB" id="A0A2N3J0M0"/>
<comment type="caution">
    <text evidence="1">The sequence shown here is derived from an EMBL/GenBank/DDBJ whole genome shotgun (WGS) entry which is preliminary data.</text>
</comment>
<organism evidence="1 2">
    <name type="scientific">Aeromonas sobria</name>
    <dbReference type="NCBI Taxonomy" id="646"/>
    <lineage>
        <taxon>Bacteria</taxon>
        <taxon>Pseudomonadati</taxon>
        <taxon>Pseudomonadota</taxon>
        <taxon>Gammaproteobacteria</taxon>
        <taxon>Aeromonadales</taxon>
        <taxon>Aeromonadaceae</taxon>
        <taxon>Aeromonas</taxon>
    </lineage>
</organism>
<evidence type="ECO:0000313" key="1">
    <source>
        <dbReference type="EMBL" id="PKQ78977.1"/>
    </source>
</evidence>
<accession>A0A2N3J0M0</accession>
<name>A0A2N3J0M0_AERSO</name>
<protein>
    <submittedName>
        <fullName evidence="1">Uncharacterized protein</fullName>
    </submittedName>
</protein>
<evidence type="ECO:0000313" key="2">
    <source>
        <dbReference type="Proteomes" id="UP000233467"/>
    </source>
</evidence>
<dbReference type="Proteomes" id="UP000233467">
    <property type="component" value="Unassembled WGS sequence"/>
</dbReference>